<dbReference type="InterPro" id="IPR002350">
    <property type="entry name" value="Kazal_dom"/>
</dbReference>
<feature type="transmembrane region" description="Helical" evidence="9">
    <location>
        <begin position="370"/>
        <end position="397"/>
    </location>
</feature>
<reference evidence="11 12" key="1">
    <citation type="journal article" date="2007" name="Nature">
        <title>Evolution of genes and genomes on the Drosophila phylogeny.</title>
        <authorList>
            <consortium name="Drosophila 12 Genomes Consortium"/>
            <person name="Clark A.G."/>
            <person name="Eisen M.B."/>
            <person name="Smith D.R."/>
            <person name="Bergman C.M."/>
            <person name="Oliver B."/>
            <person name="Markow T.A."/>
            <person name="Kaufman T.C."/>
            <person name="Kellis M."/>
            <person name="Gelbart W."/>
            <person name="Iyer V.N."/>
            <person name="Pollard D.A."/>
            <person name="Sackton T.B."/>
            <person name="Larracuente A.M."/>
            <person name="Singh N.D."/>
            <person name="Abad J.P."/>
            <person name="Abt D.N."/>
            <person name="Adryan B."/>
            <person name="Aguade M."/>
            <person name="Akashi H."/>
            <person name="Anderson W.W."/>
            <person name="Aquadro C.F."/>
            <person name="Ardell D.H."/>
            <person name="Arguello R."/>
            <person name="Artieri C.G."/>
            <person name="Barbash D.A."/>
            <person name="Barker D."/>
            <person name="Barsanti P."/>
            <person name="Batterham P."/>
            <person name="Batzoglou S."/>
            <person name="Begun D."/>
            <person name="Bhutkar A."/>
            <person name="Blanco E."/>
            <person name="Bosak S.A."/>
            <person name="Bradley R.K."/>
            <person name="Brand A.D."/>
            <person name="Brent M.R."/>
            <person name="Brooks A.N."/>
            <person name="Brown R.H."/>
            <person name="Butlin R.K."/>
            <person name="Caggese C."/>
            <person name="Calvi B.R."/>
            <person name="Bernardo de Carvalho A."/>
            <person name="Caspi A."/>
            <person name="Castrezana S."/>
            <person name="Celniker S.E."/>
            <person name="Chang J.L."/>
            <person name="Chapple C."/>
            <person name="Chatterji S."/>
            <person name="Chinwalla A."/>
            <person name="Civetta A."/>
            <person name="Clifton S.W."/>
            <person name="Comeron J.M."/>
            <person name="Costello J.C."/>
            <person name="Coyne J.A."/>
            <person name="Daub J."/>
            <person name="David R.G."/>
            <person name="Delcher A.L."/>
            <person name="Delehaunty K."/>
            <person name="Do C.B."/>
            <person name="Ebling H."/>
            <person name="Edwards K."/>
            <person name="Eickbush T."/>
            <person name="Evans J.D."/>
            <person name="Filipski A."/>
            <person name="Findeiss S."/>
            <person name="Freyhult E."/>
            <person name="Fulton L."/>
            <person name="Fulton R."/>
            <person name="Garcia A.C."/>
            <person name="Gardiner A."/>
            <person name="Garfield D.A."/>
            <person name="Garvin B.E."/>
            <person name="Gibson G."/>
            <person name="Gilbert D."/>
            <person name="Gnerre S."/>
            <person name="Godfrey J."/>
            <person name="Good R."/>
            <person name="Gotea V."/>
            <person name="Gravely B."/>
            <person name="Greenberg A.J."/>
            <person name="Griffiths-Jones S."/>
            <person name="Gross S."/>
            <person name="Guigo R."/>
            <person name="Gustafson E.A."/>
            <person name="Haerty W."/>
            <person name="Hahn M.W."/>
            <person name="Halligan D.L."/>
            <person name="Halpern A.L."/>
            <person name="Halter G.M."/>
            <person name="Han M.V."/>
            <person name="Heger A."/>
            <person name="Hillier L."/>
            <person name="Hinrichs A.S."/>
            <person name="Holmes I."/>
            <person name="Hoskins R.A."/>
            <person name="Hubisz M.J."/>
            <person name="Hultmark D."/>
            <person name="Huntley M.A."/>
            <person name="Jaffe D.B."/>
            <person name="Jagadeeshan S."/>
            <person name="Jeck W.R."/>
            <person name="Johnson J."/>
            <person name="Jones C.D."/>
            <person name="Jordan W.C."/>
            <person name="Karpen G.H."/>
            <person name="Kataoka E."/>
            <person name="Keightley P.D."/>
            <person name="Kheradpour P."/>
            <person name="Kirkness E.F."/>
            <person name="Koerich L.B."/>
            <person name="Kristiansen K."/>
            <person name="Kudrna D."/>
            <person name="Kulathinal R.J."/>
            <person name="Kumar S."/>
            <person name="Kwok R."/>
            <person name="Lander E."/>
            <person name="Langley C.H."/>
            <person name="Lapoint R."/>
            <person name="Lazzaro B.P."/>
            <person name="Lee S.J."/>
            <person name="Levesque L."/>
            <person name="Li R."/>
            <person name="Lin C.F."/>
            <person name="Lin M.F."/>
            <person name="Lindblad-Toh K."/>
            <person name="Llopart A."/>
            <person name="Long M."/>
            <person name="Low L."/>
            <person name="Lozovsky E."/>
            <person name="Lu J."/>
            <person name="Luo M."/>
            <person name="Machado C.A."/>
            <person name="Makalowski W."/>
            <person name="Marzo M."/>
            <person name="Matsuda M."/>
            <person name="Matzkin L."/>
            <person name="McAllister B."/>
            <person name="McBride C.S."/>
            <person name="McKernan B."/>
            <person name="McKernan K."/>
            <person name="Mendez-Lago M."/>
            <person name="Minx P."/>
            <person name="Mollenhauer M.U."/>
            <person name="Montooth K."/>
            <person name="Mount S.M."/>
            <person name="Mu X."/>
            <person name="Myers E."/>
            <person name="Negre B."/>
            <person name="Newfeld S."/>
            <person name="Nielsen R."/>
            <person name="Noor M.A."/>
            <person name="O'Grady P."/>
            <person name="Pachter L."/>
            <person name="Papaceit M."/>
            <person name="Parisi M.J."/>
            <person name="Parisi M."/>
            <person name="Parts L."/>
            <person name="Pedersen J.S."/>
            <person name="Pesole G."/>
            <person name="Phillippy A.M."/>
            <person name="Ponting C.P."/>
            <person name="Pop M."/>
            <person name="Porcelli D."/>
            <person name="Powell J.R."/>
            <person name="Prohaska S."/>
            <person name="Pruitt K."/>
            <person name="Puig M."/>
            <person name="Quesneville H."/>
            <person name="Ram K.R."/>
            <person name="Rand D."/>
            <person name="Rasmussen M.D."/>
            <person name="Reed L.K."/>
            <person name="Reenan R."/>
            <person name="Reily A."/>
            <person name="Remington K.A."/>
            <person name="Rieger T.T."/>
            <person name="Ritchie M.G."/>
            <person name="Robin C."/>
            <person name="Rogers Y.H."/>
            <person name="Rohde C."/>
            <person name="Rozas J."/>
            <person name="Rubenfield M.J."/>
            <person name="Ruiz A."/>
            <person name="Russo S."/>
            <person name="Salzberg S.L."/>
            <person name="Sanchez-Gracia A."/>
            <person name="Saranga D.J."/>
            <person name="Sato H."/>
            <person name="Schaeffer S.W."/>
            <person name="Schatz M.C."/>
            <person name="Schlenke T."/>
            <person name="Schwartz R."/>
            <person name="Segarra C."/>
            <person name="Singh R.S."/>
            <person name="Sirot L."/>
            <person name="Sirota M."/>
            <person name="Sisneros N.B."/>
            <person name="Smith C.D."/>
            <person name="Smith T.F."/>
            <person name="Spieth J."/>
            <person name="Stage D.E."/>
            <person name="Stark A."/>
            <person name="Stephan W."/>
            <person name="Strausberg R.L."/>
            <person name="Strempel S."/>
            <person name="Sturgill D."/>
            <person name="Sutton G."/>
            <person name="Sutton G.G."/>
            <person name="Tao W."/>
            <person name="Teichmann S."/>
            <person name="Tobari Y.N."/>
            <person name="Tomimura Y."/>
            <person name="Tsolas J.M."/>
            <person name="Valente V.L."/>
            <person name="Venter E."/>
            <person name="Venter J.C."/>
            <person name="Vicario S."/>
            <person name="Vieira F.G."/>
            <person name="Vilella A.J."/>
            <person name="Villasante A."/>
            <person name="Walenz B."/>
            <person name="Wang J."/>
            <person name="Wasserman M."/>
            <person name="Watts T."/>
            <person name="Wilson D."/>
            <person name="Wilson R.K."/>
            <person name="Wing R.A."/>
            <person name="Wolfner M.F."/>
            <person name="Wong A."/>
            <person name="Wong G.K."/>
            <person name="Wu C.I."/>
            <person name="Wu G."/>
            <person name="Yamamoto D."/>
            <person name="Yang H.P."/>
            <person name="Yang S.P."/>
            <person name="Yorke J.A."/>
            <person name="Yoshida K."/>
            <person name="Zdobnov E."/>
            <person name="Zhang P."/>
            <person name="Zhang Y."/>
            <person name="Zimin A.V."/>
            <person name="Baldwin J."/>
            <person name="Abdouelleil A."/>
            <person name="Abdulkadir J."/>
            <person name="Abebe A."/>
            <person name="Abera B."/>
            <person name="Abreu J."/>
            <person name="Acer S.C."/>
            <person name="Aftuck L."/>
            <person name="Alexander A."/>
            <person name="An P."/>
            <person name="Anderson E."/>
            <person name="Anderson S."/>
            <person name="Arachi H."/>
            <person name="Azer M."/>
            <person name="Bachantsang P."/>
            <person name="Barry A."/>
            <person name="Bayul T."/>
            <person name="Berlin A."/>
            <person name="Bessette D."/>
            <person name="Bloom T."/>
            <person name="Blye J."/>
            <person name="Boguslavskiy L."/>
            <person name="Bonnet C."/>
            <person name="Boukhgalter B."/>
            <person name="Bourzgui I."/>
            <person name="Brown A."/>
            <person name="Cahill P."/>
            <person name="Channer S."/>
            <person name="Cheshatsang Y."/>
            <person name="Chuda L."/>
            <person name="Citroen M."/>
            <person name="Collymore A."/>
            <person name="Cooke P."/>
            <person name="Costello M."/>
            <person name="D'Aco K."/>
            <person name="Daza R."/>
            <person name="De Haan G."/>
            <person name="DeGray S."/>
            <person name="DeMaso C."/>
            <person name="Dhargay N."/>
            <person name="Dooley K."/>
            <person name="Dooley E."/>
            <person name="Doricent M."/>
            <person name="Dorje P."/>
            <person name="Dorjee K."/>
            <person name="Dupes A."/>
            <person name="Elong R."/>
            <person name="Falk J."/>
            <person name="Farina A."/>
            <person name="Faro S."/>
            <person name="Ferguson D."/>
            <person name="Fisher S."/>
            <person name="Foley C.D."/>
            <person name="Franke A."/>
            <person name="Friedrich D."/>
            <person name="Gadbois L."/>
            <person name="Gearin G."/>
            <person name="Gearin C.R."/>
            <person name="Giannoukos G."/>
            <person name="Goode T."/>
            <person name="Graham J."/>
            <person name="Grandbois E."/>
            <person name="Grewal S."/>
            <person name="Gyaltsen K."/>
            <person name="Hafez N."/>
            <person name="Hagos B."/>
            <person name="Hall J."/>
            <person name="Henson C."/>
            <person name="Hollinger A."/>
            <person name="Honan T."/>
            <person name="Huard M.D."/>
            <person name="Hughes L."/>
            <person name="Hurhula B."/>
            <person name="Husby M.E."/>
            <person name="Kamat A."/>
            <person name="Kanga B."/>
            <person name="Kashin S."/>
            <person name="Khazanovich D."/>
            <person name="Kisner P."/>
            <person name="Lance K."/>
            <person name="Lara M."/>
            <person name="Lee W."/>
            <person name="Lennon N."/>
            <person name="Letendre F."/>
            <person name="LeVine R."/>
            <person name="Lipovsky A."/>
            <person name="Liu X."/>
            <person name="Liu J."/>
            <person name="Liu S."/>
            <person name="Lokyitsang T."/>
            <person name="Lokyitsang Y."/>
            <person name="Lubonja R."/>
            <person name="Lui A."/>
            <person name="MacDonald P."/>
            <person name="Magnisalis V."/>
            <person name="Maru K."/>
            <person name="Matthews C."/>
            <person name="McCusker W."/>
            <person name="McDonough S."/>
            <person name="Mehta T."/>
            <person name="Meldrim J."/>
            <person name="Meneus L."/>
            <person name="Mihai O."/>
            <person name="Mihalev A."/>
            <person name="Mihova T."/>
            <person name="Mittelman R."/>
            <person name="Mlenga V."/>
            <person name="Montmayeur A."/>
            <person name="Mulrain L."/>
            <person name="Navidi A."/>
            <person name="Naylor J."/>
            <person name="Negash T."/>
            <person name="Nguyen T."/>
            <person name="Nguyen N."/>
            <person name="Nicol R."/>
            <person name="Norbu C."/>
            <person name="Norbu N."/>
            <person name="Novod N."/>
            <person name="O'Neill B."/>
            <person name="Osman S."/>
            <person name="Markiewicz E."/>
            <person name="Oyono O.L."/>
            <person name="Patti C."/>
            <person name="Phunkhang P."/>
            <person name="Pierre F."/>
            <person name="Priest M."/>
            <person name="Raghuraman S."/>
            <person name="Rege F."/>
            <person name="Reyes R."/>
            <person name="Rise C."/>
            <person name="Rogov P."/>
            <person name="Ross K."/>
            <person name="Ryan E."/>
            <person name="Settipalli S."/>
            <person name="Shea T."/>
            <person name="Sherpa N."/>
            <person name="Shi L."/>
            <person name="Shih D."/>
            <person name="Sparrow T."/>
            <person name="Spaulding J."/>
            <person name="Stalker J."/>
            <person name="Stange-Thomann N."/>
            <person name="Stavropoulos S."/>
            <person name="Stone C."/>
            <person name="Strader C."/>
            <person name="Tesfaye S."/>
            <person name="Thomson T."/>
            <person name="Thoulutsang Y."/>
            <person name="Thoulutsang D."/>
            <person name="Topham K."/>
            <person name="Topping I."/>
            <person name="Tsamla T."/>
            <person name="Vassiliev H."/>
            <person name="Vo A."/>
            <person name="Wangchuk T."/>
            <person name="Wangdi T."/>
            <person name="Weiand M."/>
            <person name="Wilkinson J."/>
            <person name="Wilson A."/>
            <person name="Yadav S."/>
            <person name="Young G."/>
            <person name="Yu Q."/>
            <person name="Zembek L."/>
            <person name="Zhong D."/>
            <person name="Zimmer A."/>
            <person name="Zwirko Z."/>
            <person name="Jaffe D.B."/>
            <person name="Alvarez P."/>
            <person name="Brockman W."/>
            <person name="Butler J."/>
            <person name="Chin C."/>
            <person name="Gnerre S."/>
            <person name="Grabherr M."/>
            <person name="Kleber M."/>
            <person name="Mauceli E."/>
            <person name="MacCallum I."/>
        </authorList>
    </citation>
    <scope>NUCLEOTIDE SEQUENCE [LARGE SCALE GENOMIC DNA]</scope>
    <source>
        <strain evidence="12">Rob3c / Tucson 14021-0248.25</strain>
    </source>
</reference>
<keyword evidence="5 9" id="KW-1133">Transmembrane helix</keyword>
<keyword evidence="4 9" id="KW-0812">Transmembrane</keyword>
<dbReference type="GO" id="GO:0016323">
    <property type="term" value="C:basolateral plasma membrane"/>
    <property type="evidence" value="ECO:0007669"/>
    <property type="project" value="TreeGrafter"/>
</dbReference>
<feature type="transmembrane region" description="Helical" evidence="9">
    <location>
        <begin position="520"/>
        <end position="539"/>
    </location>
</feature>
<evidence type="ECO:0000313" key="11">
    <source>
        <dbReference type="EMBL" id="EDW52263.1"/>
    </source>
</evidence>
<dbReference type="Gene3D" id="1.20.1250.20">
    <property type="entry name" value="MFS general substrate transporter like domains"/>
    <property type="match status" value="1"/>
</dbReference>
<evidence type="ECO:0000256" key="2">
    <source>
        <dbReference type="ARBA" id="ARBA00009657"/>
    </source>
</evidence>
<gene>
    <name evidence="11" type="primary">Dsec\GM17497</name>
    <name evidence="11" type="ORF">Dsec_GM17497</name>
</gene>
<feature type="transmembrane region" description="Helical" evidence="9">
    <location>
        <begin position="779"/>
        <end position="802"/>
    </location>
</feature>
<dbReference type="PANTHER" id="PTHR11388:SF142">
    <property type="entry name" value="SOLUTE CARRIER ORGANIC ANION TRANSPORTER FAMILY MEMBER 5A1"/>
    <property type="match status" value="1"/>
</dbReference>
<evidence type="ECO:0000313" key="12">
    <source>
        <dbReference type="Proteomes" id="UP000001292"/>
    </source>
</evidence>
<feature type="transmembrane region" description="Helical" evidence="9">
    <location>
        <begin position="248"/>
        <end position="266"/>
    </location>
</feature>
<evidence type="ECO:0000256" key="1">
    <source>
        <dbReference type="ARBA" id="ARBA00004651"/>
    </source>
</evidence>
<comment type="similarity">
    <text evidence="2">Belongs to the organo anion transporter (TC 2.A.60) family.</text>
</comment>
<dbReference type="AlphaFoldDB" id="B4HYY3"/>
<dbReference type="Pfam" id="PF07648">
    <property type="entry name" value="Kazal_2"/>
    <property type="match status" value="1"/>
</dbReference>
<protein>
    <submittedName>
        <fullName evidence="11">GM17497</fullName>
    </submittedName>
</protein>
<dbReference type="InterPro" id="IPR036058">
    <property type="entry name" value="Kazal_dom_sf"/>
</dbReference>
<accession>B4HYY3</accession>
<keyword evidence="12" id="KW-1185">Reference proteome</keyword>
<feature type="domain" description="Kazal-like" evidence="10">
    <location>
        <begin position="641"/>
        <end position="692"/>
    </location>
</feature>
<evidence type="ECO:0000256" key="5">
    <source>
        <dbReference type="ARBA" id="ARBA00022989"/>
    </source>
</evidence>
<dbReference type="PROSITE" id="PS51465">
    <property type="entry name" value="KAZAL_2"/>
    <property type="match status" value="1"/>
</dbReference>
<evidence type="ECO:0000256" key="4">
    <source>
        <dbReference type="ARBA" id="ARBA00022692"/>
    </source>
</evidence>
<evidence type="ECO:0000256" key="8">
    <source>
        <dbReference type="SAM" id="MobiDB-lite"/>
    </source>
</evidence>
<proteinExistence type="inferred from homology"/>
<feature type="transmembrane region" description="Helical" evidence="9">
    <location>
        <begin position="179"/>
        <end position="201"/>
    </location>
</feature>
<keyword evidence="6 9" id="KW-0472">Membrane</keyword>
<evidence type="ECO:0000256" key="9">
    <source>
        <dbReference type="SAM" id="Phobius"/>
    </source>
</evidence>
<dbReference type="EMBL" id="CH480818">
    <property type="protein sequence ID" value="EDW52263.1"/>
    <property type="molecule type" value="Genomic_DNA"/>
</dbReference>
<dbReference type="Pfam" id="PF03137">
    <property type="entry name" value="OATP"/>
    <property type="match status" value="1"/>
</dbReference>
<dbReference type="InterPro" id="IPR004156">
    <property type="entry name" value="OATP"/>
</dbReference>
<dbReference type="OMA" id="NPGIAIM"/>
<feature type="region of interest" description="Disordered" evidence="8">
    <location>
        <begin position="1093"/>
        <end position="1139"/>
    </location>
</feature>
<keyword evidence="7" id="KW-1015">Disulfide bond</keyword>
<feature type="transmembrane region" description="Helical" evidence="9">
    <location>
        <begin position="741"/>
        <end position="767"/>
    </location>
</feature>
<dbReference type="SUPFAM" id="SSF103473">
    <property type="entry name" value="MFS general substrate transporter"/>
    <property type="match status" value="2"/>
</dbReference>
<evidence type="ECO:0000259" key="10">
    <source>
        <dbReference type="PROSITE" id="PS51465"/>
    </source>
</evidence>
<sequence length="1207" mass="131440">MIALPSWLNATQCRPKHIEQYTNPSFEQESDPPPPPLGGVADVGAGTASSSSNGHIANDAGTANRKGHRRQESMYQMTGLYSETNSGDDSSIDAALDQDNQPHATSYLAGDQLPSAVGGPGGGPPMVADSVTVKCHSRQASAGKCPADPEEDFDEEQFQSGDCGILNCRPYGIQRFARIKIFVVLLSLLVMMQQALSSGYINSVITTIEKRFEIPSSYSGLIASSYEIGNVITVIFVSYLGSRRHIPVWIGIGAVIMGIGSLVFMVPHFTGEPNPGIAIVNKTSDNICKSALVRDQDMDLGRLSSGLSNQPLAPHTLREDNCLEGKASTTGPVLLFVLAQLLLGCGGSPLFTLGTTYVDDHVRTESSSMYIGFMYSMGAFGPVVGFLLGAYLLSFHMDSLSSTTISITPGDRRWVGMWWGGFLLCGVILLVVAVPFFSFPKVLAREKKKIRKSSVVQPVLPNNSRATVATDEMGKVKKLEIVAVTSKEDQSQAPPKVDTGYGKDIKDIPQSMLRLVKNPVYIVTCLGACMELMIVSGFVVFLPKYLETQFSLGKSQANIFTGSIAVPGACIGIFLGGCILKRFQLKPKGAVQFVLITNVICLACYAMLFFLGCDNLKMAGTTIPYYTSNKHGSTLEQPFQVNLTAACNFGCECLTSEVEPVCGNNGLTYFSPCHAGCTAFSSTSNTNYTNCACVRANISSSIYRGAGGSQAQALSANENFAEVTVVPVATAGPCATPCRTIYPFLILLFFMTFLVASTQMPLLMIVLRSVSEEERSFALGMQFVIFRLFGYIPAPILFGNLIDSTCILWKSSCGEKGGRCLIYDIEKFRYKYVGLCASVKLIALFIFIVDWWLVRRRKQLEKTKPLNASDPIIGSIISLDKLFEEKLSGAEPSTAFVGGGGELIIPTDILRHSRNDSRTMQMDYCYDKCGHVVTPANTCNQPQTKSKKHFRSASCDVKMIKSFARDHNSSSGPADAAGQDAGGASTKYKNLKKFQAHTRNHSTDLHDPSQPIRYIQNQLRPQDCPEEDDDEELTTGCGHFVKKHSRNHSYDQIYMPNNIRFDADFLRHPHSHHNPKKNVNVLKNVVSDMGKLKNSNEIDAGGAGSRGHSRNNSKDLNTKISSATPASGQVVTDASTTGLSVLRHRRTNSKDLNYQVLPESVPSSSVSGHAHPQHTRNTSHHKIQIDDDRNELINDNDDEEEERSACA</sequence>
<feature type="compositionally biased region" description="Basic and acidic residues" evidence="8">
    <location>
        <begin position="1183"/>
        <end position="1192"/>
    </location>
</feature>
<evidence type="ECO:0000256" key="3">
    <source>
        <dbReference type="ARBA" id="ARBA00022475"/>
    </source>
</evidence>
<feature type="region of interest" description="Disordered" evidence="8">
    <location>
        <begin position="104"/>
        <end position="124"/>
    </location>
</feature>
<feature type="region of interest" description="Disordered" evidence="8">
    <location>
        <begin position="12"/>
        <end position="70"/>
    </location>
</feature>
<feature type="transmembrane region" description="Helical" evidence="9">
    <location>
        <begin position="592"/>
        <end position="612"/>
    </location>
</feature>
<feature type="transmembrane region" description="Helical" evidence="9">
    <location>
        <begin position="221"/>
        <end position="241"/>
    </location>
</feature>
<feature type="region of interest" description="Disordered" evidence="8">
    <location>
        <begin position="1159"/>
        <end position="1207"/>
    </location>
</feature>
<feature type="compositionally biased region" description="Basic residues" evidence="8">
    <location>
        <begin position="1171"/>
        <end position="1182"/>
    </location>
</feature>
<feature type="transmembrane region" description="Helical" evidence="9">
    <location>
        <begin position="417"/>
        <end position="439"/>
    </location>
</feature>
<dbReference type="STRING" id="7238.B4HYY3"/>
<evidence type="ECO:0000256" key="6">
    <source>
        <dbReference type="ARBA" id="ARBA00023136"/>
    </source>
</evidence>
<feature type="transmembrane region" description="Helical" evidence="9">
    <location>
        <begin position="333"/>
        <end position="358"/>
    </location>
</feature>
<dbReference type="InterPro" id="IPR036259">
    <property type="entry name" value="MFS_trans_sf"/>
</dbReference>
<organism evidence="12">
    <name type="scientific">Drosophila sechellia</name>
    <name type="common">Fruit fly</name>
    <dbReference type="NCBI Taxonomy" id="7238"/>
    <lineage>
        <taxon>Eukaryota</taxon>
        <taxon>Metazoa</taxon>
        <taxon>Ecdysozoa</taxon>
        <taxon>Arthropoda</taxon>
        <taxon>Hexapoda</taxon>
        <taxon>Insecta</taxon>
        <taxon>Pterygota</taxon>
        <taxon>Neoptera</taxon>
        <taxon>Endopterygota</taxon>
        <taxon>Diptera</taxon>
        <taxon>Brachycera</taxon>
        <taxon>Muscomorpha</taxon>
        <taxon>Ephydroidea</taxon>
        <taxon>Drosophilidae</taxon>
        <taxon>Drosophila</taxon>
        <taxon>Sophophora</taxon>
    </lineage>
</organism>
<dbReference type="CDD" id="cd17404">
    <property type="entry name" value="MFS_SLCO5_OATP5"/>
    <property type="match status" value="1"/>
</dbReference>
<feature type="compositionally biased region" description="Polar residues" evidence="8">
    <location>
        <begin position="1118"/>
        <end position="1139"/>
    </location>
</feature>
<dbReference type="HOGENOM" id="CLU_008954_1_0_1"/>
<feature type="transmembrane region" description="Helical" evidence="9">
    <location>
        <begin position="832"/>
        <end position="854"/>
    </location>
</feature>
<dbReference type="SUPFAM" id="SSF100895">
    <property type="entry name" value="Kazal-type serine protease inhibitors"/>
    <property type="match status" value="1"/>
</dbReference>
<dbReference type="KEGG" id="dse:6611818"/>
<name>B4HYY3_DROSE</name>
<comment type="subcellular location">
    <subcellularLocation>
        <location evidence="1">Cell membrane</location>
        <topology evidence="1">Multi-pass membrane protein</topology>
    </subcellularLocation>
</comment>
<dbReference type="PhylomeDB" id="B4HYY3"/>
<evidence type="ECO:0000256" key="7">
    <source>
        <dbReference type="ARBA" id="ARBA00023157"/>
    </source>
</evidence>
<dbReference type="Proteomes" id="UP000001292">
    <property type="component" value="Unassembled WGS sequence"/>
</dbReference>
<dbReference type="PANTHER" id="PTHR11388">
    <property type="entry name" value="ORGANIC ANION TRANSPORTER"/>
    <property type="match status" value="1"/>
</dbReference>
<dbReference type="GO" id="GO:0043252">
    <property type="term" value="P:sodium-independent organic anion transport"/>
    <property type="evidence" value="ECO:0007669"/>
    <property type="project" value="TreeGrafter"/>
</dbReference>
<feature type="compositionally biased region" description="Acidic residues" evidence="8">
    <location>
        <begin position="1194"/>
        <end position="1207"/>
    </location>
</feature>
<dbReference type="GO" id="GO:0015347">
    <property type="term" value="F:sodium-independent organic anion transmembrane transporter activity"/>
    <property type="evidence" value="ECO:0007669"/>
    <property type="project" value="TreeGrafter"/>
</dbReference>
<dbReference type="NCBIfam" id="TIGR00805">
    <property type="entry name" value="oat"/>
    <property type="match status" value="1"/>
</dbReference>
<keyword evidence="3" id="KW-1003">Cell membrane</keyword>